<feature type="compositionally biased region" description="Basic and acidic residues" evidence="2">
    <location>
        <begin position="299"/>
        <end position="309"/>
    </location>
</feature>
<evidence type="ECO:0000256" key="2">
    <source>
        <dbReference type="SAM" id="MobiDB-lite"/>
    </source>
</evidence>
<keyword evidence="4" id="KW-1185">Reference proteome</keyword>
<feature type="non-terminal residue" evidence="3">
    <location>
        <position position="573"/>
    </location>
</feature>
<proteinExistence type="predicted"/>
<accession>A0A813E5F2</accession>
<evidence type="ECO:0000313" key="3">
    <source>
        <dbReference type="EMBL" id="CAE8594083.1"/>
    </source>
</evidence>
<feature type="region of interest" description="Disordered" evidence="2">
    <location>
        <begin position="295"/>
        <end position="573"/>
    </location>
</feature>
<feature type="non-terminal residue" evidence="3">
    <location>
        <position position="1"/>
    </location>
</feature>
<gene>
    <name evidence="3" type="ORF">PGLA1383_LOCUS12657</name>
</gene>
<feature type="compositionally biased region" description="Acidic residues" evidence="2">
    <location>
        <begin position="564"/>
        <end position="573"/>
    </location>
</feature>
<feature type="compositionally biased region" description="Pro residues" evidence="2">
    <location>
        <begin position="333"/>
        <end position="348"/>
    </location>
</feature>
<organism evidence="3 4">
    <name type="scientific">Polarella glacialis</name>
    <name type="common">Dinoflagellate</name>
    <dbReference type="NCBI Taxonomy" id="89957"/>
    <lineage>
        <taxon>Eukaryota</taxon>
        <taxon>Sar</taxon>
        <taxon>Alveolata</taxon>
        <taxon>Dinophyceae</taxon>
        <taxon>Suessiales</taxon>
        <taxon>Suessiaceae</taxon>
        <taxon>Polarella</taxon>
    </lineage>
</organism>
<feature type="compositionally biased region" description="Basic and acidic residues" evidence="2">
    <location>
        <begin position="115"/>
        <end position="126"/>
    </location>
</feature>
<feature type="region of interest" description="Disordered" evidence="2">
    <location>
        <begin position="1"/>
        <end position="64"/>
    </location>
</feature>
<comment type="caution">
    <text evidence="3">The sequence shown here is derived from an EMBL/GenBank/DDBJ whole genome shotgun (WGS) entry which is preliminary data.</text>
</comment>
<feature type="compositionally biased region" description="Pro residues" evidence="2">
    <location>
        <begin position="425"/>
        <end position="441"/>
    </location>
</feature>
<protein>
    <submittedName>
        <fullName evidence="3">Uncharacterized protein</fullName>
    </submittedName>
</protein>
<feature type="coiled-coil region" evidence="1">
    <location>
        <begin position="230"/>
        <end position="263"/>
    </location>
</feature>
<dbReference type="AlphaFoldDB" id="A0A813E5F2"/>
<feature type="compositionally biased region" description="Low complexity" evidence="2">
    <location>
        <begin position="442"/>
        <end position="471"/>
    </location>
</feature>
<dbReference type="Proteomes" id="UP000654075">
    <property type="component" value="Unassembled WGS sequence"/>
</dbReference>
<feature type="region of interest" description="Disordered" evidence="2">
    <location>
        <begin position="115"/>
        <end position="135"/>
    </location>
</feature>
<feature type="compositionally biased region" description="Low complexity" evidence="2">
    <location>
        <begin position="512"/>
        <end position="532"/>
    </location>
</feature>
<feature type="compositionally biased region" description="Low complexity" evidence="2">
    <location>
        <begin position="371"/>
        <end position="413"/>
    </location>
</feature>
<reference evidence="3" key="1">
    <citation type="submission" date="2021-02" db="EMBL/GenBank/DDBJ databases">
        <authorList>
            <person name="Dougan E. K."/>
            <person name="Rhodes N."/>
            <person name="Thang M."/>
            <person name="Chan C."/>
        </authorList>
    </citation>
    <scope>NUCLEOTIDE SEQUENCE</scope>
</reference>
<evidence type="ECO:0000313" key="4">
    <source>
        <dbReference type="Proteomes" id="UP000654075"/>
    </source>
</evidence>
<sequence length="573" mass="61150">AAPHSAAAKRPLEQPAGAEDVLEAGMLLNAKRHDASSQGPHHARQHSVQQEHSLPADQQQFQAQQQQVQQQMQSCQIQQQVQKQFQQQQQQVQQKQERALQEWQHWQAASAVEKCEAKPSAAREPRLSPSVTGSNGLQNVEYPCTSFVPHPIPAVQGFGASREKCRLALSQVVHNEVFQLQSWLLAAAGPGGGPEPCLRAAVSTLQAILMASKKACDEAAQLSLLWIVPAKHLRQEIQAVSHAAKLQERRKALQREIREVDSRTVLMSRLESCIQNGRAEEADLRESVRVGGAGAAAADVERKVNEDPRIPQAPAPTRAKVSAWSWSPTKPKTSPPLPPPPPPPPKRPPPGREEAAVPAIGLGPKSPAFPSPAVGRSAAGSSSGSRGPGQSAASRILAAVGASTSSSAAAAKAMPPRTAINKQQPIPPPPKSKPPPPPPAPAQQQQQQQRQRQQQQRHPPATATPQASPQAGQEIDAVFDSTGKLHYQHPATDQATRGSAGLAPALRLLSKATTPAPATAEAAASQATSATTHRLQESKRKLQAYLATSRGHEAEQTTSATPEASDDTNTWED</sequence>
<evidence type="ECO:0000256" key="1">
    <source>
        <dbReference type="SAM" id="Coils"/>
    </source>
</evidence>
<name>A0A813E5F2_POLGL</name>
<dbReference type="EMBL" id="CAJNNV010006790">
    <property type="protein sequence ID" value="CAE8594083.1"/>
    <property type="molecule type" value="Genomic_DNA"/>
</dbReference>
<keyword evidence="1" id="KW-0175">Coiled coil</keyword>